<organism evidence="1">
    <name type="scientific">uncultured Caudovirales phage</name>
    <dbReference type="NCBI Taxonomy" id="2100421"/>
    <lineage>
        <taxon>Viruses</taxon>
        <taxon>Duplodnaviria</taxon>
        <taxon>Heunggongvirae</taxon>
        <taxon>Uroviricota</taxon>
        <taxon>Caudoviricetes</taxon>
        <taxon>Peduoviridae</taxon>
        <taxon>Maltschvirus</taxon>
        <taxon>Maltschvirus maltsch</taxon>
    </lineage>
</organism>
<sequence length="85" mass="10013">MIQKFTPSQLKEIKGKFDEISNSMTRVAAERDLLKDIYNDLKECYEVPPKVARKLAKAYYKRNIQEVVAENSDFQETYDTVFEDK</sequence>
<keyword evidence="1" id="KW-0238">DNA-binding</keyword>
<dbReference type="EMBL" id="LR796178">
    <property type="protein sequence ID" value="CAB4124338.1"/>
    <property type="molecule type" value="Genomic_DNA"/>
</dbReference>
<accession>A0A6J5KPU2</accession>
<dbReference type="GO" id="GO:0003677">
    <property type="term" value="F:DNA binding"/>
    <property type="evidence" value="ECO:0007669"/>
    <property type="project" value="UniProtKB-KW"/>
</dbReference>
<dbReference type="Pfam" id="PF11126">
    <property type="entry name" value="Phage_DsbA"/>
    <property type="match status" value="1"/>
</dbReference>
<name>A0A6J5KPU2_9CAUD</name>
<protein>
    <submittedName>
        <fullName evidence="1">Double-stranded DNA-binding protein</fullName>
    </submittedName>
</protein>
<gene>
    <name evidence="1" type="ORF">UFOVP49_176</name>
</gene>
<reference evidence="1" key="1">
    <citation type="submission" date="2020-04" db="EMBL/GenBank/DDBJ databases">
        <authorList>
            <person name="Chiriac C."/>
            <person name="Salcher M."/>
            <person name="Ghai R."/>
            <person name="Kavagutti S V."/>
        </authorList>
    </citation>
    <scope>NUCLEOTIDE SEQUENCE</scope>
</reference>
<dbReference type="InterPro" id="IPR020313">
    <property type="entry name" value="Double-stranded_DNA-bd"/>
</dbReference>
<proteinExistence type="predicted"/>
<evidence type="ECO:0000313" key="1">
    <source>
        <dbReference type="EMBL" id="CAB4124338.1"/>
    </source>
</evidence>